<accession>G5GMA3</accession>
<dbReference type="AlphaFoldDB" id="G5GMA3"/>
<feature type="compositionally biased region" description="Acidic residues" evidence="7">
    <location>
        <begin position="775"/>
        <end position="786"/>
    </location>
</feature>
<keyword evidence="4 8" id="KW-0812">Transmembrane</keyword>
<dbReference type="CDD" id="cd01127">
    <property type="entry name" value="TrwB_TraG_TraD_VirD4"/>
    <property type="match status" value="2"/>
</dbReference>
<dbReference type="Proteomes" id="UP000004129">
    <property type="component" value="Unassembled WGS sequence"/>
</dbReference>
<evidence type="ECO:0000256" key="6">
    <source>
        <dbReference type="ARBA" id="ARBA00023136"/>
    </source>
</evidence>
<evidence type="ECO:0000256" key="5">
    <source>
        <dbReference type="ARBA" id="ARBA00022989"/>
    </source>
</evidence>
<reference evidence="9 10" key="1">
    <citation type="submission" date="2011-08" db="EMBL/GenBank/DDBJ databases">
        <title>The Genome Sequence of Selenomonas infelix ATCC 43532.</title>
        <authorList>
            <consortium name="The Broad Institute Genome Sequencing Platform"/>
            <person name="Earl A."/>
            <person name="Ward D."/>
            <person name="Feldgarden M."/>
            <person name="Gevers D."/>
            <person name="Izard J."/>
            <person name="Blanton J.M."/>
            <person name="Baranova O.V."/>
            <person name="Dewhirst F.E."/>
            <person name="Young S.K."/>
            <person name="Zeng Q."/>
            <person name="Gargeya S."/>
            <person name="Fitzgerald M."/>
            <person name="Haas B."/>
            <person name="Abouelleil A."/>
            <person name="Alvarado L."/>
            <person name="Arachchi H.M."/>
            <person name="Berlin A."/>
            <person name="Brown A."/>
            <person name="Chapman S.B."/>
            <person name="Chen Z."/>
            <person name="Dunbar C."/>
            <person name="Freedman E."/>
            <person name="Gearin G."/>
            <person name="Gellesch M."/>
            <person name="Goldberg J."/>
            <person name="Griggs A."/>
            <person name="Gujja S."/>
            <person name="Heiman D."/>
            <person name="Howarth C."/>
            <person name="Larson L."/>
            <person name="Lui A."/>
            <person name="MacDonald P.J.P."/>
            <person name="Montmayeur A."/>
            <person name="Murphy C."/>
            <person name="Neiman D."/>
            <person name="Pearson M."/>
            <person name="Priest M."/>
            <person name="Roberts A."/>
            <person name="Saif S."/>
            <person name="Shea T."/>
            <person name="Shenoy N."/>
            <person name="Sisk P."/>
            <person name="Stolte C."/>
            <person name="Sykes S."/>
            <person name="Wortman J."/>
            <person name="Nusbaum C."/>
            <person name="Birren B."/>
        </authorList>
    </citation>
    <scope>NUCLEOTIDE SEQUENCE [LARGE SCALE GENOMIC DNA]</scope>
    <source>
        <strain evidence="9 10">ATCC 43532</strain>
    </source>
</reference>
<protein>
    <submittedName>
        <fullName evidence="9">Uncharacterized protein</fullName>
    </submittedName>
</protein>
<dbReference type="EMBL" id="ACZM01000003">
    <property type="protein sequence ID" value="EHG22348.1"/>
    <property type="molecule type" value="Genomic_DNA"/>
</dbReference>
<keyword evidence="5 8" id="KW-1133">Transmembrane helix</keyword>
<dbReference type="Gene3D" id="3.40.50.300">
    <property type="entry name" value="P-loop containing nucleotide triphosphate hydrolases"/>
    <property type="match status" value="1"/>
</dbReference>
<dbReference type="eggNOG" id="COG3505">
    <property type="taxonomic scope" value="Bacteria"/>
</dbReference>
<feature type="region of interest" description="Disordered" evidence="7">
    <location>
        <begin position="912"/>
        <end position="963"/>
    </location>
</feature>
<feature type="region of interest" description="Disordered" evidence="7">
    <location>
        <begin position="774"/>
        <end position="815"/>
    </location>
</feature>
<dbReference type="Pfam" id="PF02534">
    <property type="entry name" value="T4SS-DNA_transf"/>
    <property type="match status" value="2"/>
</dbReference>
<evidence type="ECO:0000256" key="3">
    <source>
        <dbReference type="ARBA" id="ARBA00022475"/>
    </source>
</evidence>
<dbReference type="InterPro" id="IPR051539">
    <property type="entry name" value="T4SS-coupling_protein"/>
</dbReference>
<name>G5GMA3_9FIRM</name>
<organism evidence="9 10">
    <name type="scientific">Selenomonas infelix ATCC 43532</name>
    <dbReference type="NCBI Taxonomy" id="679201"/>
    <lineage>
        <taxon>Bacteria</taxon>
        <taxon>Bacillati</taxon>
        <taxon>Bacillota</taxon>
        <taxon>Negativicutes</taxon>
        <taxon>Selenomonadales</taxon>
        <taxon>Selenomonadaceae</taxon>
        <taxon>Selenomonas</taxon>
    </lineage>
</organism>
<feature type="transmembrane region" description="Helical" evidence="8">
    <location>
        <begin position="15"/>
        <end position="34"/>
    </location>
</feature>
<evidence type="ECO:0000256" key="7">
    <source>
        <dbReference type="SAM" id="MobiDB-lite"/>
    </source>
</evidence>
<keyword evidence="10" id="KW-1185">Reference proteome</keyword>
<dbReference type="PANTHER" id="PTHR37937">
    <property type="entry name" value="CONJUGATIVE TRANSFER: DNA TRANSPORT"/>
    <property type="match status" value="1"/>
</dbReference>
<evidence type="ECO:0000256" key="8">
    <source>
        <dbReference type="SAM" id="Phobius"/>
    </source>
</evidence>
<dbReference type="STRING" id="679201.HMPREF9334_00384"/>
<dbReference type="HOGENOM" id="CLU_012039_0_0_9"/>
<evidence type="ECO:0000256" key="4">
    <source>
        <dbReference type="ARBA" id="ARBA00022692"/>
    </source>
</evidence>
<dbReference type="InterPro" id="IPR027417">
    <property type="entry name" value="P-loop_NTPase"/>
</dbReference>
<comment type="caution">
    <text evidence="9">The sequence shown here is derived from an EMBL/GenBank/DDBJ whole genome shotgun (WGS) entry which is preliminary data.</text>
</comment>
<evidence type="ECO:0000256" key="2">
    <source>
        <dbReference type="ARBA" id="ARBA00008806"/>
    </source>
</evidence>
<proteinExistence type="inferred from homology"/>
<evidence type="ECO:0000313" key="9">
    <source>
        <dbReference type="EMBL" id="EHG22348.1"/>
    </source>
</evidence>
<dbReference type="PATRIC" id="fig|679201.3.peg.385"/>
<comment type="similarity">
    <text evidence="2">Belongs to the VirD4/TraG family.</text>
</comment>
<comment type="subcellular location">
    <subcellularLocation>
        <location evidence="1">Cell membrane</location>
        <topology evidence="1">Multi-pass membrane protein</topology>
    </subcellularLocation>
</comment>
<dbReference type="OrthoDB" id="9766496at2"/>
<evidence type="ECO:0000313" key="10">
    <source>
        <dbReference type="Proteomes" id="UP000004129"/>
    </source>
</evidence>
<dbReference type="RefSeq" id="WP_006691834.1">
    <property type="nucleotide sequence ID" value="NZ_JH376797.1"/>
</dbReference>
<feature type="compositionally biased region" description="Basic and acidic residues" evidence="7">
    <location>
        <begin position="787"/>
        <end position="799"/>
    </location>
</feature>
<sequence length="963" mass="108482">MMIDEEINREAQKKAFIYTAFIFVILTLITQWYITQAVAEECNYHPLLGSYLSLGDSKIYPPYDYFLWSYDEHLSKAIPDILDAYSSVTQLVLLLSMVCMVFLKKAFLKQTSHGSASFASKKDIEKSDLGSYASKNGGVYEYKKTKKKLLGLIPYTKKEKIIKDSGVVVGINPYTHKLMLHDGVEHMLLMAPTRSGKGVCTIIPTGLIWKHSIFFFDPKGELWSLTSGYRKNVLKQKVLKFQPLCTDGSAARWNPLAEVNYRTTEELSDVQSIVSVMVRPDGESKGDDFWPNSAAALLNGVILHLLYKHDREERPLPCPTDIMSFLSSPDKSTEELFTDMRDYPHISPDEFMEVEEIGEDGKPVLDENGVVKRKRNPLKEIYGEYIKDFRPFVQALGIKVKSIDEIRVALRQKIKQGEKIQWETMDSSGLPTNAPYHLLLSHPKVAECAANILNGAQQTTASIMQTAQTSLAIYQDPVVQNNTSVSDFAIRDLLDPQQEVSLYLCMEVKDIAAVKPIARLFIQMICSKLIRDMKFETDPNKPAPKKQRLLLMLDEFPQLGNMKCIELALAICAGYGIKVCIVCQDVNQLNKEYTKDNSIGSNCHVHIYFTPNIDSGGATAEVISKTLGKRTISTISHSDGGGGFFKGSNSTSQTGRELMTPDEVSQMSSEKELIFVAGHKPIFGDKLRYYEYQFLIKRTQIKSPAMSDTVTRVTNFKELFHVHEADRSAKEDDRKRVIEDQAKRAGLSYRDYVQKLEAEKMEYEREVIRRITGEDPVEEELNEQEAADTRTETAGEEKPVSQSENINGETAADHRTWAESPKKVDMERGMYRGTVEDARQSAIQQEMELKEKRRMNILQATEDTVESSPTDIVSQLIDTDVSLLAIMDTEKEDEQPKEITAETLLSNFIFGEDDLDEAAPDDLDMDDDLFGEDTAAGGDSPNSDSPISGLDAFLGTLNKERRE</sequence>
<dbReference type="GO" id="GO:0005886">
    <property type="term" value="C:plasma membrane"/>
    <property type="evidence" value="ECO:0007669"/>
    <property type="project" value="UniProtKB-SubCell"/>
</dbReference>
<dbReference type="InterPro" id="IPR003688">
    <property type="entry name" value="TraG/VirD4"/>
</dbReference>
<feature type="compositionally biased region" description="Acidic residues" evidence="7">
    <location>
        <begin position="912"/>
        <end position="931"/>
    </location>
</feature>
<keyword evidence="6 8" id="KW-0472">Membrane</keyword>
<gene>
    <name evidence="9" type="ORF">HMPREF9334_00384</name>
</gene>
<evidence type="ECO:0000256" key="1">
    <source>
        <dbReference type="ARBA" id="ARBA00004651"/>
    </source>
</evidence>
<dbReference type="PANTHER" id="PTHR37937:SF1">
    <property type="entry name" value="CONJUGATIVE TRANSFER: DNA TRANSPORT"/>
    <property type="match status" value="1"/>
</dbReference>
<keyword evidence="3" id="KW-1003">Cell membrane</keyword>
<dbReference type="SUPFAM" id="SSF52540">
    <property type="entry name" value="P-loop containing nucleoside triphosphate hydrolases"/>
    <property type="match status" value="1"/>
</dbReference>